<proteinExistence type="inferred from homology"/>
<dbReference type="InterPro" id="IPR005524">
    <property type="entry name" value="DUF318"/>
</dbReference>
<comment type="caution">
    <text evidence="7">The sequence shown here is derived from an EMBL/GenBank/DDBJ whole genome shotgun (WGS) entry which is preliminary data.</text>
</comment>
<keyword evidence="4" id="KW-0812">Transmembrane</keyword>
<evidence type="ECO:0000256" key="5">
    <source>
        <dbReference type="ARBA" id="ARBA00022989"/>
    </source>
</evidence>
<dbReference type="GO" id="GO:0005886">
    <property type="term" value="C:plasma membrane"/>
    <property type="evidence" value="ECO:0007669"/>
    <property type="project" value="UniProtKB-SubCell"/>
</dbReference>
<dbReference type="EMBL" id="BMPG01000001">
    <property type="protein sequence ID" value="GGL52845.1"/>
    <property type="molecule type" value="Genomic_DNA"/>
</dbReference>
<protein>
    <submittedName>
        <fullName evidence="7">Uncharacterized protein</fullName>
    </submittedName>
</protein>
<sequence length="168" mass="17597">MVTETVVEGLRLAGEVFWETRWALVGFTVAGAVEAFVSEERTSAVLGGNGRRELGLGTVFGAASSRCSLGAVAATESPFERGASPVASGRLSVRLDEPRDRTGPCHVGLVPPQGEAGGTAPSGYTLYLNAVFTLLLPGQVYVGHWATQSGEEPAEHEMGMTHELHEGS</sequence>
<keyword evidence="5" id="KW-1133">Transmembrane helix</keyword>
<organism evidence="7 8">
    <name type="scientific">Halocalculus aciditolerans</name>
    <dbReference type="NCBI Taxonomy" id="1383812"/>
    <lineage>
        <taxon>Archaea</taxon>
        <taxon>Methanobacteriati</taxon>
        <taxon>Methanobacteriota</taxon>
        <taxon>Stenosarchaea group</taxon>
        <taxon>Halobacteria</taxon>
        <taxon>Halobacteriales</taxon>
        <taxon>Halobacteriaceae</taxon>
        <taxon>Halocalculus</taxon>
    </lineage>
</organism>
<reference evidence="7" key="1">
    <citation type="journal article" date="2014" name="Int. J. Syst. Evol. Microbiol.">
        <title>Complete genome sequence of Corynebacterium casei LMG S-19264T (=DSM 44701T), isolated from a smear-ripened cheese.</title>
        <authorList>
            <consortium name="US DOE Joint Genome Institute (JGI-PGF)"/>
            <person name="Walter F."/>
            <person name="Albersmeier A."/>
            <person name="Kalinowski J."/>
            <person name="Ruckert C."/>
        </authorList>
    </citation>
    <scope>NUCLEOTIDE SEQUENCE</scope>
    <source>
        <strain evidence="7">JCM 19596</strain>
    </source>
</reference>
<keyword evidence="8" id="KW-1185">Reference proteome</keyword>
<evidence type="ECO:0000256" key="4">
    <source>
        <dbReference type="ARBA" id="ARBA00022692"/>
    </source>
</evidence>
<dbReference type="Pfam" id="PF03773">
    <property type="entry name" value="ArsP_1"/>
    <property type="match status" value="1"/>
</dbReference>
<dbReference type="Proteomes" id="UP000607197">
    <property type="component" value="Unassembled WGS sequence"/>
</dbReference>
<dbReference type="AlphaFoldDB" id="A0A830FGF8"/>
<keyword evidence="3" id="KW-1003">Cell membrane</keyword>
<evidence type="ECO:0000256" key="6">
    <source>
        <dbReference type="ARBA" id="ARBA00023136"/>
    </source>
</evidence>
<evidence type="ECO:0000256" key="3">
    <source>
        <dbReference type="ARBA" id="ARBA00022475"/>
    </source>
</evidence>
<evidence type="ECO:0000313" key="7">
    <source>
        <dbReference type="EMBL" id="GGL52845.1"/>
    </source>
</evidence>
<comment type="similarity">
    <text evidence="2">Belongs to the UPF0718 family.</text>
</comment>
<accession>A0A830FGF8</accession>
<evidence type="ECO:0000313" key="8">
    <source>
        <dbReference type="Proteomes" id="UP000607197"/>
    </source>
</evidence>
<name>A0A830FGF8_9EURY</name>
<evidence type="ECO:0000256" key="2">
    <source>
        <dbReference type="ARBA" id="ARBA00006386"/>
    </source>
</evidence>
<evidence type="ECO:0000256" key="1">
    <source>
        <dbReference type="ARBA" id="ARBA00004651"/>
    </source>
</evidence>
<gene>
    <name evidence="7" type="ORF">GCM10009039_08850</name>
</gene>
<keyword evidence="6" id="KW-0472">Membrane</keyword>
<comment type="subcellular location">
    <subcellularLocation>
        <location evidence="1">Cell membrane</location>
        <topology evidence="1">Multi-pass membrane protein</topology>
    </subcellularLocation>
</comment>
<reference evidence="7" key="2">
    <citation type="submission" date="2020-09" db="EMBL/GenBank/DDBJ databases">
        <authorList>
            <person name="Sun Q."/>
            <person name="Ohkuma M."/>
        </authorList>
    </citation>
    <scope>NUCLEOTIDE SEQUENCE</scope>
    <source>
        <strain evidence="7">JCM 19596</strain>
    </source>
</reference>